<dbReference type="RefSeq" id="WP_161411158.1">
    <property type="nucleotide sequence ID" value="NZ_WTUZ01000039.1"/>
</dbReference>
<dbReference type="PROSITE" id="PS50949">
    <property type="entry name" value="HTH_GNTR"/>
    <property type="match status" value="1"/>
</dbReference>
<evidence type="ECO:0000256" key="3">
    <source>
        <dbReference type="ARBA" id="ARBA00023163"/>
    </source>
</evidence>
<dbReference type="SMART" id="SM00895">
    <property type="entry name" value="FCD"/>
    <property type="match status" value="1"/>
</dbReference>
<dbReference type="Pfam" id="PF07729">
    <property type="entry name" value="FCD"/>
    <property type="match status" value="1"/>
</dbReference>
<dbReference type="GO" id="GO:0003677">
    <property type="term" value="F:DNA binding"/>
    <property type="evidence" value="ECO:0007669"/>
    <property type="project" value="UniProtKB-KW"/>
</dbReference>
<name>A0A6L8VBU7_9BACL</name>
<dbReference type="InterPro" id="IPR036390">
    <property type="entry name" value="WH_DNA-bd_sf"/>
</dbReference>
<dbReference type="EMBL" id="WTUZ01000039">
    <property type="protein sequence ID" value="MZQ86680.1"/>
    <property type="molecule type" value="Genomic_DNA"/>
</dbReference>
<dbReference type="SMART" id="SM00345">
    <property type="entry name" value="HTH_GNTR"/>
    <property type="match status" value="1"/>
</dbReference>
<sequence length="228" mass="27127">MKLPVSSRDTKGLLIRDHVYNTLKNNIMELKLEPGRLISEKEVIEMLQVSKTPIREALVLLAQEDLIETVPQKGTYISLIDLGLVEEARFVRETMEREIVRRACQDLKTEQIMQLQHLHSLQELCVEEKNYERFFELDEEFHRTIIVGCGKTHTWSMLEQMNVHYNRVRILRLADDEDWRLILEQHQGIIQAIRDKDPDRAEKIMGEHLSRVRFEKEELKNKYPTYFK</sequence>
<keyword evidence="1" id="KW-0805">Transcription regulation</keyword>
<dbReference type="InterPro" id="IPR036388">
    <property type="entry name" value="WH-like_DNA-bd_sf"/>
</dbReference>
<dbReference type="Gene3D" id="1.20.120.530">
    <property type="entry name" value="GntR ligand-binding domain-like"/>
    <property type="match status" value="1"/>
</dbReference>
<evidence type="ECO:0000313" key="5">
    <source>
        <dbReference type="EMBL" id="MZQ86680.1"/>
    </source>
</evidence>
<organism evidence="5 6">
    <name type="scientific">Paenibacillus silvestris</name>
    <dbReference type="NCBI Taxonomy" id="2606219"/>
    <lineage>
        <taxon>Bacteria</taxon>
        <taxon>Bacillati</taxon>
        <taxon>Bacillota</taxon>
        <taxon>Bacilli</taxon>
        <taxon>Bacillales</taxon>
        <taxon>Paenibacillaceae</taxon>
        <taxon>Paenibacillus</taxon>
    </lineage>
</organism>
<dbReference type="GO" id="GO:0003700">
    <property type="term" value="F:DNA-binding transcription factor activity"/>
    <property type="evidence" value="ECO:0007669"/>
    <property type="project" value="InterPro"/>
</dbReference>
<dbReference type="Proteomes" id="UP000481087">
    <property type="component" value="Unassembled WGS sequence"/>
</dbReference>
<evidence type="ECO:0000259" key="4">
    <source>
        <dbReference type="PROSITE" id="PS50949"/>
    </source>
</evidence>
<accession>A0A6L8VBU7</accession>
<comment type="caution">
    <text evidence="5">The sequence shown here is derived from an EMBL/GenBank/DDBJ whole genome shotgun (WGS) entry which is preliminary data.</text>
</comment>
<dbReference type="InterPro" id="IPR011711">
    <property type="entry name" value="GntR_C"/>
</dbReference>
<proteinExistence type="predicted"/>
<reference evidence="5 6" key="1">
    <citation type="submission" date="2019-12" db="EMBL/GenBank/DDBJ databases">
        <title>Paenibacillus sp. nov. sp. isolated from soil.</title>
        <authorList>
            <person name="Kim J."/>
            <person name="Jeong S.E."/>
            <person name="Jung H.S."/>
            <person name="Jeon C.O."/>
        </authorList>
    </citation>
    <scope>NUCLEOTIDE SEQUENCE [LARGE SCALE GENOMIC DNA]</scope>
    <source>
        <strain evidence="5 6">5J-6</strain>
    </source>
</reference>
<dbReference type="SUPFAM" id="SSF46785">
    <property type="entry name" value="Winged helix' DNA-binding domain"/>
    <property type="match status" value="1"/>
</dbReference>
<evidence type="ECO:0000313" key="6">
    <source>
        <dbReference type="Proteomes" id="UP000481087"/>
    </source>
</evidence>
<keyword evidence="3" id="KW-0804">Transcription</keyword>
<keyword evidence="6" id="KW-1185">Reference proteome</keyword>
<protein>
    <submittedName>
        <fullName evidence="5">FCD domain-containing protein</fullName>
    </submittedName>
</protein>
<dbReference type="InterPro" id="IPR000524">
    <property type="entry name" value="Tscrpt_reg_HTH_GntR"/>
</dbReference>
<dbReference type="AlphaFoldDB" id="A0A6L8VBU7"/>
<keyword evidence="2" id="KW-0238">DNA-binding</keyword>
<dbReference type="PANTHER" id="PTHR43537:SF51">
    <property type="entry name" value="HTH-TYPE TRANSCRIPTIONAL REGULATOR LGOR-RELATED"/>
    <property type="match status" value="1"/>
</dbReference>
<evidence type="ECO:0000256" key="2">
    <source>
        <dbReference type="ARBA" id="ARBA00023125"/>
    </source>
</evidence>
<dbReference type="SUPFAM" id="SSF48008">
    <property type="entry name" value="GntR ligand-binding domain-like"/>
    <property type="match status" value="1"/>
</dbReference>
<evidence type="ECO:0000256" key="1">
    <source>
        <dbReference type="ARBA" id="ARBA00023015"/>
    </source>
</evidence>
<dbReference type="Gene3D" id="1.10.10.10">
    <property type="entry name" value="Winged helix-like DNA-binding domain superfamily/Winged helix DNA-binding domain"/>
    <property type="match status" value="1"/>
</dbReference>
<dbReference type="InterPro" id="IPR008920">
    <property type="entry name" value="TF_FadR/GntR_C"/>
</dbReference>
<dbReference type="PANTHER" id="PTHR43537">
    <property type="entry name" value="TRANSCRIPTIONAL REGULATOR, GNTR FAMILY"/>
    <property type="match status" value="1"/>
</dbReference>
<feature type="domain" description="HTH gntR-type" evidence="4">
    <location>
        <begin position="13"/>
        <end position="80"/>
    </location>
</feature>
<gene>
    <name evidence="5" type="ORF">GQF01_31695</name>
</gene>
<dbReference type="CDD" id="cd07377">
    <property type="entry name" value="WHTH_GntR"/>
    <property type="match status" value="1"/>
</dbReference>
<dbReference type="Pfam" id="PF00392">
    <property type="entry name" value="GntR"/>
    <property type="match status" value="1"/>
</dbReference>